<dbReference type="EMBL" id="QFPN01000012">
    <property type="protein sequence ID" value="PZQ11262.1"/>
    <property type="molecule type" value="Genomic_DNA"/>
</dbReference>
<name>A0A2W5K1L5_ANCNO</name>
<organism evidence="3 4">
    <name type="scientific">Ancylobacter novellus</name>
    <name type="common">Thiobacillus novellus</name>
    <dbReference type="NCBI Taxonomy" id="921"/>
    <lineage>
        <taxon>Bacteria</taxon>
        <taxon>Pseudomonadati</taxon>
        <taxon>Pseudomonadota</taxon>
        <taxon>Alphaproteobacteria</taxon>
        <taxon>Hyphomicrobiales</taxon>
        <taxon>Xanthobacteraceae</taxon>
        <taxon>Ancylobacter</taxon>
    </lineage>
</organism>
<dbReference type="PANTHER" id="PTHR46401:SF2">
    <property type="entry name" value="GLYCOSYLTRANSFERASE WBBK-RELATED"/>
    <property type="match status" value="1"/>
</dbReference>
<dbReference type="Pfam" id="PF00534">
    <property type="entry name" value="Glycos_transf_1"/>
    <property type="match status" value="1"/>
</dbReference>
<feature type="domain" description="Glycosyl transferase family 1" evidence="2">
    <location>
        <begin position="238"/>
        <end position="385"/>
    </location>
</feature>
<dbReference type="GO" id="GO:0016757">
    <property type="term" value="F:glycosyltransferase activity"/>
    <property type="evidence" value="ECO:0007669"/>
    <property type="project" value="InterPro"/>
</dbReference>
<dbReference type="SUPFAM" id="SSF53756">
    <property type="entry name" value="UDP-Glycosyltransferase/glycogen phosphorylase"/>
    <property type="match status" value="1"/>
</dbReference>
<evidence type="ECO:0000256" key="1">
    <source>
        <dbReference type="ARBA" id="ARBA00022679"/>
    </source>
</evidence>
<gene>
    <name evidence="3" type="ORF">DI565_18365</name>
</gene>
<proteinExistence type="predicted"/>
<dbReference type="PANTHER" id="PTHR46401">
    <property type="entry name" value="GLYCOSYLTRANSFERASE WBBK-RELATED"/>
    <property type="match status" value="1"/>
</dbReference>
<dbReference type="Gene3D" id="3.40.50.2000">
    <property type="entry name" value="Glycogen Phosphorylase B"/>
    <property type="match status" value="1"/>
</dbReference>
<reference evidence="3 4" key="1">
    <citation type="submission" date="2017-08" db="EMBL/GenBank/DDBJ databases">
        <title>Infants hospitalized years apart are colonized by the same room-sourced microbial strains.</title>
        <authorList>
            <person name="Brooks B."/>
            <person name="Olm M.R."/>
            <person name="Firek B.A."/>
            <person name="Baker R."/>
            <person name="Thomas B.C."/>
            <person name="Morowitz M.J."/>
            <person name="Banfield J.F."/>
        </authorList>
    </citation>
    <scope>NUCLEOTIDE SEQUENCE [LARGE SCALE GENOMIC DNA]</scope>
    <source>
        <strain evidence="3">S2_005_003_R2_43</strain>
    </source>
</reference>
<evidence type="ECO:0000313" key="4">
    <source>
        <dbReference type="Proteomes" id="UP000249577"/>
    </source>
</evidence>
<sequence length="418" mass="44979">MTRTVLDVTRLLTRAAHPVATGVDRVELAYARRILAQAEDRVGFAAIVGLRAVPLPRENVAGFVAALDAKWSAGARNGRGSEELARRLGGTFPATARAGAPADDAARRALRLRIKALSALGRPAAQEGDVYLHVSHARLDRPEPFRRLKAAGTRLVVLVHDLIPIFFPEYGRPREDARHRRRMTTALENAGTLIANSQATARDLAAFAAETGLPLPSIVVAPLGIEDGFRADVPALAAPKPYFVILGTIEPRKNHLLALHVWRRLAARLGSVTPTLVIVGRRGWENEMVVDLLERAPGVQSHVIEVNDLPDAALLALVKGARALLFPSFAEGYGLPLAEALALRAPVLASDLGAFREIAGDRVAFLDPLDGPAWEAAVLDYAADGSPRRAAAIAKAGDFRAPSWDDHFTIVREATRLL</sequence>
<dbReference type="Proteomes" id="UP000249577">
    <property type="component" value="Unassembled WGS sequence"/>
</dbReference>
<dbReference type="InterPro" id="IPR001296">
    <property type="entry name" value="Glyco_trans_1"/>
</dbReference>
<comment type="caution">
    <text evidence="3">The sequence shown here is derived from an EMBL/GenBank/DDBJ whole genome shotgun (WGS) entry which is preliminary data.</text>
</comment>
<accession>A0A2W5K1L5</accession>
<evidence type="ECO:0000259" key="2">
    <source>
        <dbReference type="Pfam" id="PF00534"/>
    </source>
</evidence>
<keyword evidence="1 3" id="KW-0808">Transferase</keyword>
<protein>
    <submittedName>
        <fullName evidence="3">Glycosyltransferase family 1 protein</fullName>
    </submittedName>
</protein>
<dbReference type="AlphaFoldDB" id="A0A2W5K1L5"/>
<dbReference type="CDD" id="cd03809">
    <property type="entry name" value="GT4_MtfB-like"/>
    <property type="match status" value="1"/>
</dbReference>
<evidence type="ECO:0000313" key="3">
    <source>
        <dbReference type="EMBL" id="PZQ11262.1"/>
    </source>
</evidence>